<proteinExistence type="predicted"/>
<organism evidence="1">
    <name type="scientific">marine sediment metagenome</name>
    <dbReference type="NCBI Taxonomy" id="412755"/>
    <lineage>
        <taxon>unclassified sequences</taxon>
        <taxon>metagenomes</taxon>
        <taxon>ecological metagenomes</taxon>
    </lineage>
</organism>
<sequence>MKKAPSPKRAFIVGLVTCVVIIVFAYGFQVTEVNFEETRSETRLTQLTRIIRALAHPDLIEYEKDEVFIEAPVYLP</sequence>
<dbReference type="AlphaFoldDB" id="X1H1L2"/>
<gene>
    <name evidence="1" type="ORF">S03H2_24516</name>
</gene>
<reference evidence="1" key="1">
    <citation type="journal article" date="2014" name="Front. Microbiol.">
        <title>High frequency of phylogenetically diverse reductive dehalogenase-homologous genes in deep subseafloor sedimentary metagenomes.</title>
        <authorList>
            <person name="Kawai M."/>
            <person name="Futagami T."/>
            <person name="Toyoda A."/>
            <person name="Takaki Y."/>
            <person name="Nishi S."/>
            <person name="Hori S."/>
            <person name="Arai W."/>
            <person name="Tsubouchi T."/>
            <person name="Morono Y."/>
            <person name="Uchiyama I."/>
            <person name="Ito T."/>
            <person name="Fujiyama A."/>
            <person name="Inagaki F."/>
            <person name="Takami H."/>
        </authorList>
    </citation>
    <scope>NUCLEOTIDE SEQUENCE</scope>
    <source>
        <strain evidence="1">Expedition CK06-06</strain>
    </source>
</reference>
<protein>
    <submittedName>
        <fullName evidence="1">Uncharacterized protein</fullName>
    </submittedName>
</protein>
<feature type="non-terminal residue" evidence="1">
    <location>
        <position position="76"/>
    </location>
</feature>
<comment type="caution">
    <text evidence="1">The sequence shown here is derived from an EMBL/GenBank/DDBJ whole genome shotgun (WGS) entry which is preliminary data.</text>
</comment>
<dbReference type="EMBL" id="BARU01013639">
    <property type="protein sequence ID" value="GAH39158.1"/>
    <property type="molecule type" value="Genomic_DNA"/>
</dbReference>
<name>X1H1L2_9ZZZZ</name>
<accession>X1H1L2</accession>
<evidence type="ECO:0000313" key="1">
    <source>
        <dbReference type="EMBL" id="GAH39158.1"/>
    </source>
</evidence>